<protein>
    <submittedName>
        <fullName evidence="2">DinB family protein</fullName>
    </submittedName>
</protein>
<dbReference type="Proteomes" id="UP000808349">
    <property type="component" value="Unassembled WGS sequence"/>
</dbReference>
<dbReference type="Pfam" id="PF12867">
    <property type="entry name" value="DinB_2"/>
    <property type="match status" value="1"/>
</dbReference>
<evidence type="ECO:0000313" key="3">
    <source>
        <dbReference type="Proteomes" id="UP000808349"/>
    </source>
</evidence>
<dbReference type="InterPro" id="IPR024775">
    <property type="entry name" value="DinB-like"/>
</dbReference>
<evidence type="ECO:0000313" key="2">
    <source>
        <dbReference type="EMBL" id="MBK9716700.1"/>
    </source>
</evidence>
<dbReference type="SUPFAM" id="SSF109854">
    <property type="entry name" value="DinB/YfiT-like putative metalloenzymes"/>
    <property type="match status" value="1"/>
</dbReference>
<feature type="domain" description="DinB-like" evidence="1">
    <location>
        <begin position="10"/>
        <end position="166"/>
    </location>
</feature>
<organism evidence="2 3">
    <name type="scientific">Candidatus Defluviibacterium haderslevense</name>
    <dbReference type="NCBI Taxonomy" id="2981993"/>
    <lineage>
        <taxon>Bacteria</taxon>
        <taxon>Pseudomonadati</taxon>
        <taxon>Bacteroidota</taxon>
        <taxon>Saprospiria</taxon>
        <taxon>Saprospirales</taxon>
        <taxon>Saprospiraceae</taxon>
        <taxon>Candidatus Defluviibacterium</taxon>
    </lineage>
</organism>
<dbReference type="AlphaFoldDB" id="A0A9D7S6C8"/>
<dbReference type="InterPro" id="IPR034660">
    <property type="entry name" value="DinB/YfiT-like"/>
</dbReference>
<dbReference type="EMBL" id="JADKFW010000004">
    <property type="protein sequence ID" value="MBK9716700.1"/>
    <property type="molecule type" value="Genomic_DNA"/>
</dbReference>
<accession>A0A9D7S6C8</accession>
<dbReference type="Gene3D" id="1.20.120.450">
    <property type="entry name" value="dinb family like domain"/>
    <property type="match status" value="1"/>
</dbReference>
<sequence>MNKIKIIKKLTENYSLFSDYIHSLSKEEYMFIYMDKWTAGQQLDHIYKSTKPLARILLLPKFILKWLFGVANRPSKSYEDLVKKYHSKLAEGGRASGQFVPNTISIIENKQLQNKIQCVFDQLIKSLQKYSELELDQLILPHPLLGKITLREMLYFTIYHVEHHHQLTKNNLSFHN</sequence>
<name>A0A9D7S6C8_9BACT</name>
<evidence type="ECO:0000259" key="1">
    <source>
        <dbReference type="Pfam" id="PF12867"/>
    </source>
</evidence>
<reference evidence="2 3" key="1">
    <citation type="submission" date="2020-10" db="EMBL/GenBank/DDBJ databases">
        <title>Connecting structure to function with the recovery of over 1000 high-quality activated sludge metagenome-assembled genomes encoding full-length rRNA genes using long-read sequencing.</title>
        <authorList>
            <person name="Singleton C.M."/>
            <person name="Petriglieri F."/>
            <person name="Kristensen J.M."/>
            <person name="Kirkegaard R.H."/>
            <person name="Michaelsen T.Y."/>
            <person name="Andersen M.H."/>
            <person name="Karst S.M."/>
            <person name="Dueholm M.S."/>
            <person name="Nielsen P.H."/>
            <person name="Albertsen M."/>
        </authorList>
    </citation>
    <scope>NUCLEOTIDE SEQUENCE [LARGE SCALE GENOMIC DNA]</scope>
    <source>
        <strain evidence="2">Ribe_18-Q3-R11-54_BAT3C.373</strain>
    </source>
</reference>
<gene>
    <name evidence="2" type="ORF">IPO85_04145</name>
</gene>
<proteinExistence type="predicted"/>
<comment type="caution">
    <text evidence="2">The sequence shown here is derived from an EMBL/GenBank/DDBJ whole genome shotgun (WGS) entry which is preliminary data.</text>
</comment>